<dbReference type="NCBIfam" id="TIGR00171">
    <property type="entry name" value="leuD"/>
    <property type="match status" value="1"/>
</dbReference>
<organism evidence="12 13">
    <name type="scientific">Novosphingobium barchaimii LL02</name>
    <dbReference type="NCBI Taxonomy" id="1114963"/>
    <lineage>
        <taxon>Bacteria</taxon>
        <taxon>Pseudomonadati</taxon>
        <taxon>Pseudomonadota</taxon>
        <taxon>Alphaproteobacteria</taxon>
        <taxon>Sphingomonadales</taxon>
        <taxon>Sphingomonadaceae</taxon>
        <taxon>Novosphingobium</taxon>
    </lineage>
</organism>
<evidence type="ECO:0000256" key="3">
    <source>
        <dbReference type="ARBA" id="ARBA00004729"/>
    </source>
</evidence>
<dbReference type="OrthoDB" id="9777465at2"/>
<dbReference type="GO" id="GO:0009316">
    <property type="term" value="C:3-isopropylmalate dehydratase complex"/>
    <property type="evidence" value="ECO:0007669"/>
    <property type="project" value="InterPro"/>
</dbReference>
<protein>
    <recommendedName>
        <fullName evidence="6">3-isopropylmalate dehydratase</fullName>
        <ecNumber evidence="6">4.2.1.33</ecNumber>
    </recommendedName>
</protein>
<evidence type="ECO:0000256" key="10">
    <source>
        <dbReference type="ARBA" id="ARBA00023304"/>
    </source>
</evidence>
<dbReference type="InterPro" id="IPR033940">
    <property type="entry name" value="IPMI_Swivel"/>
</dbReference>
<dbReference type="Gene3D" id="3.20.19.10">
    <property type="entry name" value="Aconitase, domain 4"/>
    <property type="match status" value="1"/>
</dbReference>
<dbReference type="InterPro" id="IPR050075">
    <property type="entry name" value="LeuD"/>
</dbReference>
<dbReference type="UniPathway" id="UPA00048">
    <property type="reaction ID" value="UER00071"/>
</dbReference>
<dbReference type="InterPro" id="IPR004431">
    <property type="entry name" value="3-IsopropMal_deHydase_ssu"/>
</dbReference>
<comment type="similarity">
    <text evidence="4">Belongs to the LeuD family. LeuD type 1 subfamily.</text>
</comment>
<dbReference type="GO" id="GO:0009098">
    <property type="term" value="P:L-leucine biosynthetic process"/>
    <property type="evidence" value="ECO:0007669"/>
    <property type="project" value="UniProtKB-UniPathway"/>
</dbReference>
<evidence type="ECO:0000256" key="8">
    <source>
        <dbReference type="ARBA" id="ARBA00022605"/>
    </source>
</evidence>
<keyword evidence="7" id="KW-0432">Leucine biosynthesis</keyword>
<evidence type="ECO:0000259" key="11">
    <source>
        <dbReference type="Pfam" id="PF00694"/>
    </source>
</evidence>
<keyword evidence="12" id="KW-0413">Isomerase</keyword>
<dbReference type="GO" id="GO:0016853">
    <property type="term" value="F:isomerase activity"/>
    <property type="evidence" value="ECO:0007669"/>
    <property type="project" value="UniProtKB-KW"/>
</dbReference>
<dbReference type="CDD" id="cd01577">
    <property type="entry name" value="IPMI_Swivel"/>
    <property type="match status" value="1"/>
</dbReference>
<comment type="function">
    <text evidence="2">Catalyzes the isomerization between 2-isopropylmalate and 3-isopropylmalate, via the formation of 2-isopropylmaleate.</text>
</comment>
<evidence type="ECO:0000256" key="1">
    <source>
        <dbReference type="ARBA" id="ARBA00000491"/>
    </source>
</evidence>
<dbReference type="NCBIfam" id="NF002458">
    <property type="entry name" value="PRK01641.1"/>
    <property type="match status" value="1"/>
</dbReference>
<dbReference type="InterPro" id="IPR015928">
    <property type="entry name" value="Aconitase/3IPM_dehydase_swvl"/>
</dbReference>
<reference evidence="12 13" key="1">
    <citation type="journal article" date="2015" name="G3 (Bethesda)">
        <title>Insights into Ongoing Evolution of the Hexachlorocyclohexane Catabolic Pathway from Comparative Genomics of Ten Sphingomonadaceae Strains.</title>
        <authorList>
            <person name="Pearce S.L."/>
            <person name="Oakeshott J.G."/>
            <person name="Pandey G."/>
        </authorList>
    </citation>
    <scope>NUCLEOTIDE SEQUENCE [LARGE SCALE GENOMIC DNA]</scope>
    <source>
        <strain evidence="12 13">LL02</strain>
    </source>
</reference>
<comment type="caution">
    <text evidence="12">The sequence shown here is derived from an EMBL/GenBank/DDBJ whole genome shotgun (WGS) entry which is preliminary data.</text>
</comment>
<evidence type="ECO:0000256" key="6">
    <source>
        <dbReference type="ARBA" id="ARBA00011998"/>
    </source>
</evidence>
<comment type="subunit">
    <text evidence="5">Heterodimer of LeuC and LeuD.</text>
</comment>
<evidence type="ECO:0000256" key="2">
    <source>
        <dbReference type="ARBA" id="ARBA00002695"/>
    </source>
</evidence>
<dbReference type="PANTHER" id="PTHR43345">
    <property type="entry name" value="3-ISOPROPYLMALATE DEHYDRATASE SMALL SUBUNIT 2-RELATED-RELATED"/>
    <property type="match status" value="1"/>
</dbReference>
<evidence type="ECO:0000313" key="12">
    <source>
        <dbReference type="EMBL" id="KMS56515.1"/>
    </source>
</evidence>
<evidence type="ECO:0000256" key="5">
    <source>
        <dbReference type="ARBA" id="ARBA00011271"/>
    </source>
</evidence>
<keyword evidence="10" id="KW-0100">Branched-chain amino acid biosynthesis</keyword>
<dbReference type="EMBL" id="JACU01000004">
    <property type="protein sequence ID" value="KMS56515.1"/>
    <property type="molecule type" value="Genomic_DNA"/>
</dbReference>
<evidence type="ECO:0000256" key="9">
    <source>
        <dbReference type="ARBA" id="ARBA00023239"/>
    </source>
</evidence>
<feature type="domain" description="Aconitase A/isopropylmalate dehydratase small subunit swivel" evidence="11">
    <location>
        <begin position="10"/>
        <end position="130"/>
    </location>
</feature>
<comment type="pathway">
    <text evidence="3">Amino-acid biosynthesis; L-leucine biosynthesis; L-leucine from 3-methyl-2-oxobutanoate: step 2/4.</text>
</comment>
<sequence length="214" mass="23555">MPSTSSDKGPFKTVTGLAAAMREENIDTDIIFPARFLLITARSGLGEYAFHDRRFDAQGKEVPGFVLNSEQFREAPVIVAGANFGSGSSREQAVWALLGRGTRVVISSSFGEIFYSNCLRNGVLPILLPQDDVAALMEAAQSGAVFTADLETQELRVDGQGARTFSIPAERRMAMLNGWDETDQIINQYSPAIDAFEQGQRRVQPWLYQEEQDA</sequence>
<comment type="catalytic activity">
    <reaction evidence="1">
        <text>(2R,3S)-3-isopropylmalate = (2S)-2-isopropylmalate</text>
        <dbReference type="Rhea" id="RHEA:32287"/>
        <dbReference type="ChEBI" id="CHEBI:1178"/>
        <dbReference type="ChEBI" id="CHEBI:35121"/>
        <dbReference type="EC" id="4.2.1.33"/>
    </reaction>
</comment>
<keyword evidence="8" id="KW-0028">Amino-acid biosynthesis</keyword>
<dbReference type="EC" id="4.2.1.33" evidence="6"/>
<dbReference type="PATRIC" id="fig|1114963.3.peg.2133"/>
<keyword evidence="9" id="KW-0456">Lyase</keyword>
<dbReference type="RefSeq" id="WP_059151368.1">
    <property type="nucleotide sequence ID" value="NZ_KQ130453.1"/>
</dbReference>
<dbReference type="AlphaFoldDB" id="A0A0J8AQ21"/>
<dbReference type="SUPFAM" id="SSF52016">
    <property type="entry name" value="LeuD/IlvD-like"/>
    <property type="match status" value="1"/>
</dbReference>
<proteinExistence type="inferred from homology"/>
<dbReference type="Proteomes" id="UP000052268">
    <property type="component" value="Unassembled WGS sequence"/>
</dbReference>
<name>A0A0J8AQ21_9SPHN</name>
<gene>
    <name evidence="12" type="ORF">V474_16495</name>
</gene>
<evidence type="ECO:0000256" key="4">
    <source>
        <dbReference type="ARBA" id="ARBA00009845"/>
    </source>
</evidence>
<keyword evidence="13" id="KW-1185">Reference proteome</keyword>
<dbReference type="PANTHER" id="PTHR43345:SF5">
    <property type="entry name" value="3-ISOPROPYLMALATE DEHYDRATASE SMALL SUBUNIT"/>
    <property type="match status" value="1"/>
</dbReference>
<accession>A0A0J8AQ21</accession>
<dbReference type="GO" id="GO:0003861">
    <property type="term" value="F:3-isopropylmalate dehydratase activity"/>
    <property type="evidence" value="ECO:0007669"/>
    <property type="project" value="UniProtKB-EC"/>
</dbReference>
<evidence type="ECO:0000256" key="7">
    <source>
        <dbReference type="ARBA" id="ARBA00022430"/>
    </source>
</evidence>
<dbReference type="InterPro" id="IPR000573">
    <property type="entry name" value="AconitaseA/IPMdHydase_ssu_swvl"/>
</dbReference>
<evidence type="ECO:0000313" key="13">
    <source>
        <dbReference type="Proteomes" id="UP000052268"/>
    </source>
</evidence>
<dbReference type="Pfam" id="PF00694">
    <property type="entry name" value="Aconitase_C"/>
    <property type="match status" value="1"/>
</dbReference>